<evidence type="ECO:0000313" key="1">
    <source>
        <dbReference type="EMBL" id="MBX37487.1"/>
    </source>
</evidence>
<proteinExistence type="predicted"/>
<sequence>MGTCKKFIMGQEVEFKPNPLANNSAQQQVVCAR</sequence>
<organism evidence="1">
    <name type="scientific">Rhizophora mucronata</name>
    <name type="common">Asiatic mangrove</name>
    <dbReference type="NCBI Taxonomy" id="61149"/>
    <lineage>
        <taxon>Eukaryota</taxon>
        <taxon>Viridiplantae</taxon>
        <taxon>Streptophyta</taxon>
        <taxon>Embryophyta</taxon>
        <taxon>Tracheophyta</taxon>
        <taxon>Spermatophyta</taxon>
        <taxon>Magnoliopsida</taxon>
        <taxon>eudicotyledons</taxon>
        <taxon>Gunneridae</taxon>
        <taxon>Pentapetalae</taxon>
        <taxon>rosids</taxon>
        <taxon>fabids</taxon>
        <taxon>Malpighiales</taxon>
        <taxon>Rhizophoraceae</taxon>
        <taxon>Rhizophora</taxon>
    </lineage>
</organism>
<reference evidence="1" key="1">
    <citation type="submission" date="2018-02" db="EMBL/GenBank/DDBJ databases">
        <title>Rhizophora mucronata_Transcriptome.</title>
        <authorList>
            <person name="Meera S.P."/>
            <person name="Sreeshan A."/>
            <person name="Augustine A."/>
        </authorList>
    </citation>
    <scope>NUCLEOTIDE SEQUENCE</scope>
    <source>
        <tissue evidence="1">Leaf</tissue>
    </source>
</reference>
<dbReference type="AlphaFoldDB" id="A0A2P2N4T3"/>
<accession>A0A2P2N4T3</accession>
<dbReference type="EMBL" id="GGEC01057003">
    <property type="protein sequence ID" value="MBX37487.1"/>
    <property type="molecule type" value="Transcribed_RNA"/>
</dbReference>
<protein>
    <submittedName>
        <fullName evidence="1">Uncharacterized protein</fullName>
    </submittedName>
</protein>
<name>A0A2P2N4T3_RHIMU</name>